<protein>
    <submittedName>
        <fullName evidence="1">Uncharacterized protein</fullName>
    </submittedName>
</protein>
<sequence>ADPDYPFYKKVNKPTQAYDLTKCQNTTNDSSGAKCPQLTGDKGWYIKLDNSKKVTAEPTVSSGLVYFPIYKPSSSVNKCSLGDAFICAVDDECGTNLSSKLGANTGATKNEKCKYVGQGILSRIVTFAGKIFANIAGQSLDPSRKDLVTLQGATSDVTTYRSSWRNNY</sequence>
<evidence type="ECO:0000313" key="1">
    <source>
        <dbReference type="EMBL" id="SVE25553.1"/>
    </source>
</evidence>
<accession>A0A383C0F1</accession>
<dbReference type="EMBL" id="UINC01204703">
    <property type="protein sequence ID" value="SVE25553.1"/>
    <property type="molecule type" value="Genomic_DNA"/>
</dbReference>
<dbReference type="AlphaFoldDB" id="A0A383C0F1"/>
<proteinExistence type="predicted"/>
<organism evidence="1">
    <name type="scientific">marine metagenome</name>
    <dbReference type="NCBI Taxonomy" id="408172"/>
    <lineage>
        <taxon>unclassified sequences</taxon>
        <taxon>metagenomes</taxon>
        <taxon>ecological metagenomes</taxon>
    </lineage>
</organism>
<name>A0A383C0F1_9ZZZZ</name>
<reference evidence="1" key="1">
    <citation type="submission" date="2018-05" db="EMBL/GenBank/DDBJ databases">
        <authorList>
            <person name="Lanie J.A."/>
            <person name="Ng W.-L."/>
            <person name="Kazmierczak K.M."/>
            <person name="Andrzejewski T.M."/>
            <person name="Davidsen T.M."/>
            <person name="Wayne K.J."/>
            <person name="Tettelin H."/>
            <person name="Glass J.I."/>
            <person name="Rusch D."/>
            <person name="Podicherti R."/>
            <person name="Tsui H.-C.T."/>
            <person name="Winkler M.E."/>
        </authorList>
    </citation>
    <scope>NUCLEOTIDE SEQUENCE</scope>
</reference>
<feature type="non-terminal residue" evidence="1">
    <location>
        <position position="1"/>
    </location>
</feature>
<gene>
    <name evidence="1" type="ORF">METZ01_LOCUS478407</name>
</gene>